<sequence>MRGPAVQLHPDAVAGIAHVVVPSAAATGAGNLPDAGRQAVGPFDVPQVAQFQQRVAAVRDVGERRLARRRIAPAIRCGRVSRRPIARASQPSASSRLPAC</sequence>
<gene>
    <name evidence="1" type="ORF">Pen02_47130</name>
</gene>
<evidence type="ECO:0000313" key="1">
    <source>
        <dbReference type="EMBL" id="GIG89777.1"/>
    </source>
</evidence>
<protein>
    <submittedName>
        <fullName evidence="1">Uncharacterized protein</fullName>
    </submittedName>
</protein>
<dbReference type="Proteomes" id="UP000646749">
    <property type="component" value="Unassembled WGS sequence"/>
</dbReference>
<keyword evidence="2" id="KW-1185">Reference proteome</keyword>
<evidence type="ECO:0000313" key="2">
    <source>
        <dbReference type="Proteomes" id="UP000646749"/>
    </source>
</evidence>
<comment type="caution">
    <text evidence="1">The sequence shown here is derived from an EMBL/GenBank/DDBJ whole genome shotgun (WGS) entry which is preliminary data.</text>
</comment>
<dbReference type="EMBL" id="BONW01000021">
    <property type="protein sequence ID" value="GIG89777.1"/>
    <property type="molecule type" value="Genomic_DNA"/>
</dbReference>
<proteinExistence type="predicted"/>
<organism evidence="1 2">
    <name type="scientific">Plantactinospora endophytica</name>
    <dbReference type="NCBI Taxonomy" id="673535"/>
    <lineage>
        <taxon>Bacteria</taxon>
        <taxon>Bacillati</taxon>
        <taxon>Actinomycetota</taxon>
        <taxon>Actinomycetes</taxon>
        <taxon>Micromonosporales</taxon>
        <taxon>Micromonosporaceae</taxon>
        <taxon>Plantactinospora</taxon>
    </lineage>
</organism>
<accession>A0ABQ4E633</accession>
<name>A0ABQ4E633_9ACTN</name>
<reference evidence="1 2" key="1">
    <citation type="submission" date="2021-01" db="EMBL/GenBank/DDBJ databases">
        <title>Whole genome shotgun sequence of Plantactinospora endophytica NBRC 110450.</title>
        <authorList>
            <person name="Komaki H."/>
            <person name="Tamura T."/>
        </authorList>
    </citation>
    <scope>NUCLEOTIDE SEQUENCE [LARGE SCALE GENOMIC DNA]</scope>
    <source>
        <strain evidence="1 2">NBRC 110450</strain>
    </source>
</reference>